<evidence type="ECO:0000256" key="1">
    <source>
        <dbReference type="SAM" id="Phobius"/>
    </source>
</evidence>
<keyword evidence="1" id="KW-0472">Membrane</keyword>
<dbReference type="Proteomes" id="UP001197626">
    <property type="component" value="Chromosome"/>
</dbReference>
<organism evidence="2 3">
    <name type="scientific">Staphylococcus ratti</name>
    <dbReference type="NCBI Taxonomy" id="2892440"/>
    <lineage>
        <taxon>Bacteria</taxon>
        <taxon>Bacillati</taxon>
        <taxon>Bacillota</taxon>
        <taxon>Bacilli</taxon>
        <taxon>Bacillales</taxon>
        <taxon>Staphylococcaceae</taxon>
        <taxon>Staphylococcus</taxon>
    </lineage>
</organism>
<reference evidence="2 3" key="1">
    <citation type="journal article" date="2022" name="Pathogens">
        <title>Staphylococcus ratti sp. nov. Isolated from a Lab Rat.</title>
        <authorList>
            <person name="Kovarovic V."/>
            <person name="Sedlacek I."/>
            <person name="Petras P."/>
            <person name="Kralova S."/>
            <person name="Maslanova I."/>
            <person name="Svec P."/>
            <person name="Neumann-Schaal M."/>
            <person name="Botka T."/>
            <person name="Gelbicova T."/>
            <person name="Stankova E."/>
            <person name="Doskar J."/>
            <person name="Pantucek R."/>
        </authorList>
    </citation>
    <scope>NUCLEOTIDE SEQUENCE [LARGE SCALE GENOMIC DNA]</scope>
    <source>
        <strain evidence="2 3">CCM 9025</strain>
    </source>
</reference>
<gene>
    <name evidence="2" type="ORF">LN051_00540</name>
</gene>
<feature type="transmembrane region" description="Helical" evidence="1">
    <location>
        <begin position="64"/>
        <end position="88"/>
    </location>
</feature>
<keyword evidence="3" id="KW-1185">Reference proteome</keyword>
<evidence type="ECO:0000313" key="3">
    <source>
        <dbReference type="Proteomes" id="UP001197626"/>
    </source>
</evidence>
<dbReference type="RefSeq" id="WP_229292697.1">
    <property type="nucleotide sequence ID" value="NZ_CP086654.1"/>
</dbReference>
<accession>A0ABY3PD90</accession>
<proteinExistence type="predicted"/>
<evidence type="ECO:0000313" key="2">
    <source>
        <dbReference type="EMBL" id="UEX90200.1"/>
    </source>
</evidence>
<feature type="transmembrane region" description="Helical" evidence="1">
    <location>
        <begin position="32"/>
        <end position="52"/>
    </location>
</feature>
<name>A0ABY3PD90_9STAP</name>
<sequence>MIVVIYQYILFFVILGAYGLMVGGYMDIRWNFLLSEYGMFVGFLYMFYISIYKSPEFSKRKIKIITIISSILTILILLALGHLLFILLTK</sequence>
<protein>
    <submittedName>
        <fullName evidence="2">Uncharacterized protein</fullName>
    </submittedName>
</protein>
<feature type="transmembrane region" description="Helical" evidence="1">
    <location>
        <begin position="5"/>
        <end position="26"/>
    </location>
</feature>
<keyword evidence="1" id="KW-1133">Transmembrane helix</keyword>
<keyword evidence="1" id="KW-0812">Transmembrane</keyword>
<dbReference type="EMBL" id="CP086654">
    <property type="protein sequence ID" value="UEX90200.1"/>
    <property type="molecule type" value="Genomic_DNA"/>
</dbReference>